<keyword evidence="4 13" id="KW-0728">SH3 domain</keyword>
<keyword evidence="6" id="KW-0963">Cytoplasm</keyword>
<feature type="region of interest" description="Disordered" evidence="15">
    <location>
        <begin position="1108"/>
        <end position="1342"/>
    </location>
</feature>
<feature type="compositionally biased region" description="Polar residues" evidence="15">
    <location>
        <begin position="238"/>
        <end position="247"/>
    </location>
</feature>
<dbReference type="InterPro" id="IPR040325">
    <property type="entry name" value="RIMBP1/2/3"/>
</dbReference>
<proteinExistence type="inferred from homology"/>
<feature type="coiled-coil region" evidence="14">
    <location>
        <begin position="20"/>
        <end position="167"/>
    </location>
</feature>
<feature type="compositionally biased region" description="Polar residues" evidence="15">
    <location>
        <begin position="1225"/>
        <end position="1235"/>
    </location>
</feature>
<sequence>QSGADYSFLVSQNTKLLSALEDLRHRCSSLAEENSLLRRSCFPQTEEKVKHLKRKNAELAVIAKRLEERARKLQEANLKVVTAPMPLKGSSLELCKKAFARQRAKDLTEQASALLAKDKQIEALQQECRELQAKLLAGKDDPRCLNIIEFDRLLRESQREVLRLQRQIALKNFKECLRSSKMSSGSAMPSAAACPGPTNSCLKDAPPPKEALGDPVEPGVQPLGPASEGHENFPPKNAVTNQESSKQIQQLEVELKKKRKKCENLEHEVRKKHKRCKELEIQLQEVQSENARLAEENLQLNEKAGWAGQVESENADLKLQVVLVTKERDSVIQTNQGLQTKLENLEQVLKHMRNVAERRQQLEVEHKEALLVLQEKQEEVRRLQQAQAEARREHEGAVQLLEVRHKKQEGLARVKDLEDQCRSQTEQFSLLSQELQQFRLQTGKIDLLTSTLVTSELPLALCSSTPQPHWEKGNCWTDELELSQQGPNAPMGSPAAPTSAQKQSKKGESQSSSSKSESMQNSPKSCPTPEVDTASEMEELDVDSISLMPEPGSQGPAKLQVFLARYSYNPFDGPNENPEAELPLTAGEYIYIYGDMDEDGFFEGELMDGRRGLVPSNFVERVSDDDLMMFLPPELNDLTHSSYQEKSLVSTSTSSGDKSEFSVEESSISPLASRAEGDHEEPVSHTAVPYPRKLTLIKQLARSIVVGWEPPLLPAGCPDIQSYNIYVDEELRQNVKSGLQTKAVIEKLDLHSRAYRVSVQTVTEHGSSDKLRCTFFVGQDFGMAPTMLKVRSVTATSAEVTWLPCNSNYSHGVYLNGQEYDVTKPGVYWYTFRNLQPSTQYVAKLEARPMKSPWEEVPKGQEQDSAVIHFTTPLAGTPDAPLDVQVEAGPSPGILVISWLPVTIDAEGSSNGVRVTGYAVYADGQKVIEVTSPTAGSVLVDLSQLQMFQVCREVSVRTMSQYGESVDSVPAQISSVLLQSSHCTSPVCTPVPSRLPRHLPFIHCWFVSQMEQPRTKAPEQGSPMDSGVQLQTETCHVCSVQETPKGPSADMEREAEKHLSPEPLSFPRQAGEMQGTFQDGNTSGSSCQDFLRLSPGKEVMKEMSRVKREQEEKLSEMGRRQLTLFTEHNRSSDLSDILEEEEEDELSSEALEEKKWDQREPCSQENGEKMDLCDTDSDEEILERILELPLQKNHSKKLFSIPEVTEDEDEDEDEKGVTEEKTDPQDSLETQTYHSGRTEKPPNSKKPFLKEDGSNTSMDVSAQSPQGEHSAKESRAEADRANPAFGQVSCSQKKAHWNWGYQENDPKSGSGTSPSWNKKKGNNYREKIRSRPEISRKRQSDLTEHCSRLLGNCSQMGSGLYRAPSLREELNVVSSAGGKEGLDLYSRARPGTLRKKAPRAVGSGGAEPAMIATHCPSPRSLEIDIEYDSEDDQDSTCASSLEGRLWPERSQSCQGDWSDGSSHHKDSRGPEPPGTAAWQAPSRRRSRSERRSQMQKPLLSSPGEQERGERWTAGEMEAPGNDCGEAGMAWPMHCWGRADVLSAVFPLCTGLPRSTAPESSGKDDGIRIFVALFDYDPVSMSPNPDAAEEELPFKEGQILKVCGDKDADGFYRGECAGREGYIPCNMVSEVPVESSELKQQLLKQGFLPADTDSPGNGTFSPPPRRQTVPPPKPRRSKKGLIFYFSPAGQKHEDIETGLLTPRRMVAAFDYNPKESSPNTDVEAELTFSAGDVITVFGSMDDDGFYY</sequence>
<dbReference type="InterPro" id="IPR001452">
    <property type="entry name" value="SH3_domain"/>
</dbReference>
<dbReference type="PROSITE" id="PS50002">
    <property type="entry name" value="SH3"/>
    <property type="match status" value="3"/>
</dbReference>
<evidence type="ECO:0000256" key="11">
    <source>
        <dbReference type="ARBA" id="ARBA00054159"/>
    </source>
</evidence>
<feature type="domain" description="Fibronectin type-III" evidence="17">
    <location>
        <begin position="784"/>
        <end position="875"/>
    </location>
</feature>
<feature type="compositionally biased region" description="Pro residues" evidence="15">
    <location>
        <begin position="1660"/>
        <end position="1671"/>
    </location>
</feature>
<protein>
    <recommendedName>
        <fullName evidence="12">RIMS-binding protein 2</fullName>
    </recommendedName>
</protein>
<keyword evidence="7" id="KW-0677">Repeat</keyword>
<organism evidence="18 19">
    <name type="scientific">Calcarius ornatus</name>
    <name type="common">Chestnut-collared longspur</name>
    <dbReference type="NCBI Taxonomy" id="198940"/>
    <lineage>
        <taxon>Eukaryota</taxon>
        <taxon>Metazoa</taxon>
        <taxon>Chordata</taxon>
        <taxon>Craniata</taxon>
        <taxon>Vertebrata</taxon>
        <taxon>Euteleostomi</taxon>
        <taxon>Archelosauria</taxon>
        <taxon>Archosauria</taxon>
        <taxon>Dinosauria</taxon>
        <taxon>Saurischia</taxon>
        <taxon>Theropoda</taxon>
        <taxon>Coelurosauria</taxon>
        <taxon>Aves</taxon>
        <taxon>Neognathae</taxon>
        <taxon>Neoaves</taxon>
        <taxon>Telluraves</taxon>
        <taxon>Australaves</taxon>
        <taxon>Passeriformes</taxon>
        <taxon>Passeroidea</taxon>
        <taxon>Fringillidae</taxon>
        <taxon>Emberizinae</taxon>
        <taxon>Emberizini</taxon>
        <taxon>Calcarius</taxon>
    </lineage>
</organism>
<evidence type="ECO:0000256" key="3">
    <source>
        <dbReference type="ARBA" id="ARBA00010749"/>
    </source>
</evidence>
<evidence type="ECO:0000256" key="9">
    <source>
        <dbReference type="ARBA" id="ARBA00023136"/>
    </source>
</evidence>
<feature type="region of interest" description="Disordered" evidence="15">
    <location>
        <begin position="1647"/>
        <end position="1677"/>
    </location>
</feature>
<feature type="compositionally biased region" description="Low complexity" evidence="15">
    <location>
        <begin position="509"/>
        <end position="525"/>
    </location>
</feature>
<feature type="compositionally biased region" description="Basic and acidic residues" evidence="15">
    <location>
        <begin position="1323"/>
        <end position="1342"/>
    </location>
</feature>
<dbReference type="SUPFAM" id="SSF50044">
    <property type="entry name" value="SH3-domain"/>
    <property type="match status" value="3"/>
</dbReference>
<dbReference type="InterPro" id="IPR036116">
    <property type="entry name" value="FN3_sf"/>
</dbReference>
<feature type="domain" description="Fibronectin type-III" evidence="17">
    <location>
        <begin position="688"/>
        <end position="781"/>
    </location>
</feature>
<dbReference type="GO" id="GO:0005886">
    <property type="term" value="C:plasma membrane"/>
    <property type="evidence" value="ECO:0007669"/>
    <property type="project" value="UniProtKB-SubCell"/>
</dbReference>
<evidence type="ECO:0000256" key="4">
    <source>
        <dbReference type="ARBA" id="ARBA00022443"/>
    </source>
</evidence>
<evidence type="ECO:0000256" key="12">
    <source>
        <dbReference type="ARBA" id="ARBA00068024"/>
    </source>
</evidence>
<name>A0A852A608_CALOR</name>
<feature type="domain" description="SH3" evidence="16">
    <location>
        <begin position="557"/>
        <end position="624"/>
    </location>
</feature>
<accession>A0A852A608</accession>
<dbReference type="InterPro" id="IPR036028">
    <property type="entry name" value="SH3-like_dom_sf"/>
</dbReference>
<feature type="compositionally biased region" description="Acidic residues" evidence="15">
    <location>
        <begin position="1204"/>
        <end position="1214"/>
    </location>
</feature>
<evidence type="ECO:0000256" key="15">
    <source>
        <dbReference type="SAM" id="MobiDB-lite"/>
    </source>
</evidence>
<dbReference type="InterPro" id="IPR057884">
    <property type="entry name" value="FN3_RIM-BP1/2/3"/>
</dbReference>
<feature type="compositionally biased region" description="Basic and acidic residues" evidence="15">
    <location>
        <begin position="1215"/>
        <end position="1224"/>
    </location>
</feature>
<evidence type="ECO:0000256" key="5">
    <source>
        <dbReference type="ARBA" id="ARBA00022475"/>
    </source>
</evidence>
<keyword evidence="14" id="KW-0175">Coiled coil</keyword>
<evidence type="ECO:0000256" key="10">
    <source>
        <dbReference type="ARBA" id="ARBA00034103"/>
    </source>
</evidence>
<evidence type="ECO:0000256" key="2">
    <source>
        <dbReference type="ARBA" id="ARBA00004496"/>
    </source>
</evidence>
<dbReference type="Pfam" id="PF25523">
    <property type="entry name" value="Ig_RIMBP2"/>
    <property type="match status" value="2"/>
</dbReference>
<comment type="similarity">
    <text evidence="3">Belongs to the RIMBP family.</text>
</comment>
<feature type="compositionally biased region" description="Polar residues" evidence="15">
    <location>
        <begin position="1075"/>
        <end position="1088"/>
    </location>
</feature>
<feature type="compositionally biased region" description="Basic and acidic residues" evidence="15">
    <location>
        <begin position="1236"/>
        <end position="1253"/>
    </location>
</feature>
<evidence type="ECO:0000259" key="17">
    <source>
        <dbReference type="PROSITE" id="PS50853"/>
    </source>
</evidence>
<dbReference type="Pfam" id="PF25566">
    <property type="entry name" value="RIMB1_N"/>
    <property type="match status" value="1"/>
</dbReference>
<feature type="region of interest" description="Disordered" evidence="15">
    <location>
        <begin position="1448"/>
        <end position="1509"/>
    </location>
</feature>
<feature type="non-terminal residue" evidence="18">
    <location>
        <position position="1"/>
    </location>
</feature>
<feature type="compositionally biased region" description="Acidic residues" evidence="15">
    <location>
        <begin position="1136"/>
        <end position="1147"/>
    </location>
</feature>
<evidence type="ECO:0000256" key="8">
    <source>
        <dbReference type="ARBA" id="ARBA00023018"/>
    </source>
</evidence>
<dbReference type="Pfam" id="PF07653">
    <property type="entry name" value="SH3_2"/>
    <property type="match status" value="2"/>
</dbReference>
<evidence type="ECO:0000313" key="19">
    <source>
        <dbReference type="Proteomes" id="UP000603627"/>
    </source>
</evidence>
<evidence type="ECO:0000256" key="7">
    <source>
        <dbReference type="ARBA" id="ARBA00022737"/>
    </source>
</evidence>
<evidence type="ECO:0000256" key="6">
    <source>
        <dbReference type="ARBA" id="ARBA00022490"/>
    </source>
</evidence>
<dbReference type="InterPro" id="IPR003961">
    <property type="entry name" value="FN3_dom"/>
</dbReference>
<evidence type="ECO:0000256" key="13">
    <source>
        <dbReference type="PROSITE-ProRule" id="PRU00192"/>
    </source>
</evidence>
<reference evidence="18" key="1">
    <citation type="submission" date="2019-09" db="EMBL/GenBank/DDBJ databases">
        <title>Bird 10,000 Genomes (B10K) Project - Family phase.</title>
        <authorList>
            <person name="Zhang G."/>
        </authorList>
    </citation>
    <scope>NUCLEOTIDE SEQUENCE</scope>
    <source>
        <strain evidence="18">B10K-DU-015-28</strain>
        <tissue evidence="18">Muscle</tissue>
    </source>
</reference>
<dbReference type="Proteomes" id="UP000603627">
    <property type="component" value="Unassembled WGS sequence"/>
</dbReference>
<dbReference type="PANTHER" id="PTHR14234">
    <property type="entry name" value="RIM BINDING PROTEIN-RELATED"/>
    <property type="match status" value="1"/>
</dbReference>
<comment type="function">
    <text evidence="11">Plays a role in the synaptic transmission as bifunctional linker that interacts simultaneously with RIMS1, RIMS2, CACNA1D and CACNA1B.</text>
</comment>
<feature type="non-terminal residue" evidence="18">
    <location>
        <position position="1746"/>
    </location>
</feature>
<dbReference type="InterPro" id="IPR057950">
    <property type="entry name" value="RIMB1/RIM3A-C-like_N"/>
</dbReference>
<feature type="region of interest" description="Disordered" evidence="15">
    <location>
        <begin position="482"/>
        <end position="533"/>
    </location>
</feature>
<dbReference type="CDD" id="cd12014">
    <property type="entry name" value="SH3_RIM-BP_1"/>
    <property type="match status" value="1"/>
</dbReference>
<comment type="subcellular location">
    <subcellularLocation>
        <location evidence="1">Cell membrane</location>
    </subcellularLocation>
    <subcellularLocation>
        <location evidence="2">Cytoplasm</location>
    </subcellularLocation>
    <subcellularLocation>
        <location evidence="10">Synapse</location>
    </subcellularLocation>
</comment>
<feature type="domain" description="SH3" evidence="16">
    <location>
        <begin position="1564"/>
        <end position="1632"/>
    </location>
</feature>
<keyword evidence="8" id="KW-0770">Synapse</keyword>
<evidence type="ECO:0000313" key="18">
    <source>
        <dbReference type="EMBL" id="NXE67049.1"/>
    </source>
</evidence>
<feature type="compositionally biased region" description="Basic and acidic residues" evidence="15">
    <location>
        <begin position="1269"/>
        <end position="1280"/>
    </location>
</feature>
<comment type="caution">
    <text evidence="18">The sequence shown here is derived from an EMBL/GenBank/DDBJ whole genome shotgun (WGS) entry which is preliminary data.</text>
</comment>
<dbReference type="GO" id="GO:0045202">
    <property type="term" value="C:synapse"/>
    <property type="evidence" value="ECO:0007669"/>
    <property type="project" value="UniProtKB-SubCell"/>
</dbReference>
<feature type="compositionally biased region" description="Polar residues" evidence="15">
    <location>
        <begin position="1254"/>
        <end position="1267"/>
    </location>
</feature>
<dbReference type="FunFam" id="2.30.30.40:FF:000006">
    <property type="entry name" value="RIMS-binding protein 2 isoform X1"/>
    <property type="match status" value="1"/>
</dbReference>
<dbReference type="FunFam" id="2.30.30.40:FF:000016">
    <property type="entry name" value="RIMS-binding protein 2 isoform X2"/>
    <property type="match status" value="1"/>
</dbReference>
<dbReference type="FunFam" id="2.60.40.10:FF:000643">
    <property type="entry name" value="RIMS-binding protein 2 isoform X1"/>
    <property type="match status" value="1"/>
</dbReference>
<dbReference type="FunFam" id="2.60.40.10:FF:000072">
    <property type="entry name" value="RIMS-binding protein 2 isoform X1"/>
    <property type="match status" value="1"/>
</dbReference>
<evidence type="ECO:0000256" key="14">
    <source>
        <dbReference type="SAM" id="Coils"/>
    </source>
</evidence>
<feature type="compositionally biased region" description="Basic and acidic residues" evidence="15">
    <location>
        <begin position="1050"/>
        <end position="1060"/>
    </location>
</feature>
<dbReference type="PANTHER" id="PTHR14234:SF20">
    <property type="entry name" value="PERIPHERAL-TYPE BENZODIAZEPINE RECEPTOR-ASSOCIATED PROTEIN 1"/>
    <property type="match status" value="1"/>
</dbReference>
<dbReference type="InterPro" id="IPR013783">
    <property type="entry name" value="Ig-like_fold"/>
</dbReference>
<dbReference type="Gene3D" id="2.30.30.40">
    <property type="entry name" value="SH3 Domains"/>
    <property type="match status" value="3"/>
</dbReference>
<feature type="compositionally biased region" description="Polar residues" evidence="15">
    <location>
        <begin position="1307"/>
        <end position="1316"/>
    </location>
</feature>
<evidence type="ECO:0000259" key="16">
    <source>
        <dbReference type="PROSITE" id="PS50002"/>
    </source>
</evidence>
<feature type="region of interest" description="Disordered" evidence="15">
    <location>
        <begin position="1042"/>
        <end position="1088"/>
    </location>
</feature>
<feature type="region of interest" description="Disordered" evidence="15">
    <location>
        <begin position="1394"/>
        <end position="1417"/>
    </location>
</feature>
<dbReference type="InterPro" id="IPR035753">
    <property type="entry name" value="RIM-BP_SH3_2"/>
</dbReference>
<evidence type="ECO:0000256" key="1">
    <source>
        <dbReference type="ARBA" id="ARBA00004236"/>
    </source>
</evidence>
<keyword evidence="9" id="KW-0472">Membrane</keyword>
<feature type="compositionally biased region" description="Basic and acidic residues" evidence="15">
    <location>
        <begin position="1108"/>
        <end position="1119"/>
    </location>
</feature>
<feature type="region of interest" description="Disordered" evidence="15">
    <location>
        <begin position="221"/>
        <end position="247"/>
    </location>
</feature>
<dbReference type="CDD" id="cd12012">
    <property type="entry name" value="SH3_RIM-BP_2"/>
    <property type="match status" value="1"/>
</dbReference>
<feature type="coiled-coil region" evidence="14">
    <location>
        <begin position="328"/>
        <end position="434"/>
    </location>
</feature>
<dbReference type="Gene3D" id="2.60.40.10">
    <property type="entry name" value="Immunoglobulins"/>
    <property type="match status" value="3"/>
</dbReference>
<keyword evidence="19" id="KW-1185">Reference proteome</keyword>
<dbReference type="SMART" id="SM00060">
    <property type="entry name" value="FN3"/>
    <property type="match status" value="3"/>
</dbReference>
<dbReference type="EMBL" id="WBNL01000593">
    <property type="protein sequence ID" value="NXE67049.1"/>
    <property type="molecule type" value="Genomic_DNA"/>
</dbReference>
<dbReference type="FunFam" id="2.60.40.10:FF:001380">
    <property type="entry name" value="Peripheral-type benzodiazepine receptor-associated protein 1"/>
    <property type="match status" value="1"/>
</dbReference>
<dbReference type="PROSITE" id="PS50853">
    <property type="entry name" value="FN3"/>
    <property type="match status" value="2"/>
</dbReference>
<dbReference type="FunFam" id="2.30.30.40:FF:000023">
    <property type="entry name" value="RIMS-binding protein 2 isoform F"/>
    <property type="match status" value="1"/>
</dbReference>
<feature type="domain" description="SH3" evidence="16">
    <location>
        <begin position="1699"/>
        <end position="1746"/>
    </location>
</feature>
<feature type="region of interest" description="Disordered" evidence="15">
    <location>
        <begin position="648"/>
        <end position="686"/>
    </location>
</feature>
<feature type="compositionally biased region" description="Basic and acidic residues" evidence="15">
    <location>
        <begin position="1151"/>
        <end position="1172"/>
    </location>
</feature>
<dbReference type="Pfam" id="PF14604">
    <property type="entry name" value="SH3_9"/>
    <property type="match status" value="1"/>
</dbReference>
<dbReference type="CDD" id="cd00063">
    <property type="entry name" value="FN3"/>
    <property type="match status" value="2"/>
</dbReference>
<dbReference type="SUPFAM" id="SSF49265">
    <property type="entry name" value="Fibronectin type III"/>
    <property type="match status" value="2"/>
</dbReference>
<dbReference type="SMART" id="SM00326">
    <property type="entry name" value="SH3"/>
    <property type="match status" value="2"/>
</dbReference>
<dbReference type="GO" id="GO:0030156">
    <property type="term" value="F:benzodiazepine receptor binding"/>
    <property type="evidence" value="ECO:0007669"/>
    <property type="project" value="TreeGrafter"/>
</dbReference>
<keyword evidence="5" id="KW-1003">Cell membrane</keyword>
<gene>
    <name evidence="18" type="primary">Tspoap1</name>
    <name evidence="18" type="ORF">CALORN_R00542</name>
</gene>